<protein>
    <submittedName>
        <fullName evidence="2">Leucine Rich Repeat family protein</fullName>
    </submittedName>
</protein>
<dbReference type="Gene3D" id="3.80.10.10">
    <property type="entry name" value="Ribonuclease Inhibitor"/>
    <property type="match status" value="1"/>
</dbReference>
<accession>A0A2Z6RTI7</accession>
<dbReference type="EMBL" id="BEXD01002957">
    <property type="protein sequence ID" value="GBB99871.1"/>
    <property type="molecule type" value="Genomic_DNA"/>
</dbReference>
<dbReference type="InterPro" id="IPR006553">
    <property type="entry name" value="Leu-rich_rpt_Cys-con_subtyp"/>
</dbReference>
<evidence type="ECO:0000313" key="1">
    <source>
        <dbReference type="EMBL" id="GBB99871.1"/>
    </source>
</evidence>
<dbReference type="SUPFAM" id="SSF52047">
    <property type="entry name" value="RNI-like"/>
    <property type="match status" value="1"/>
</dbReference>
<name>A0A2Z6RTI7_9GLOM</name>
<comment type="caution">
    <text evidence="1">The sequence shown here is derived from an EMBL/GenBank/DDBJ whole genome shotgun (WGS) entry which is preliminary data.</text>
</comment>
<dbReference type="SMART" id="SM00367">
    <property type="entry name" value="LRR_CC"/>
    <property type="match status" value="4"/>
</dbReference>
<proteinExistence type="predicted"/>
<dbReference type="AlphaFoldDB" id="A0A2Z6RTI7"/>
<dbReference type="EMBL" id="BLAL01000058">
    <property type="protein sequence ID" value="GES81861.1"/>
    <property type="molecule type" value="Genomic_DNA"/>
</dbReference>
<dbReference type="STRING" id="94130.A0A2Z6RTI7"/>
<sequence length="564" mass="65358">MNVNPTRLTLLHSDFIVSLVSQYFEYQDDVYKCLLVNPSWARMLIPVLWRSPIWKTTKSFQKFLSTLQEANQLYDYGKFIEKLTFKPYSNFPTQIFTTQTLDIISSKCPNVLYLTFDCLKPSPSSYFVTTNNDLPPNILATLLQRFPNLISFKGPRFSSMQWLGAGLTPMRKGLLPNLRSLRLSLDWRDLSLPFLLHDIGSHCPLITSLDIITDVPEQTAKVIVDAFPNLTSFSCITVTFQSLNTLISVLNKLTSLKLQFGQDITDELLLKITSKFPKLESFTLTKGWYSLPSFMKTWSLIQQQSLNYLEFSHYTELTNDMLLPIFQSCHNLISLKLIHCPRITDSSLTYLTKYRGNNFKNLIIHHNYNISDQGISTLADHCENLLTLNLLECPKITSNSLSKIIIRCKKLLEFYGSFDYRLTYNIVNCFGSYENKNLLTFGNRFVCLNNTQISKTIDSSMLLKLSTKLPNLRKLDIRYPIKNVNPNKLIKAILSFKSLEKLCIVPPPNLKRKHLRLLDAEHKRLKEIWFMTKEHPKVRQYIYENENKSGIRIELCMLTNEEEI</sequence>
<dbReference type="GO" id="GO:0031146">
    <property type="term" value="P:SCF-dependent proteasomal ubiquitin-dependent protein catabolic process"/>
    <property type="evidence" value="ECO:0007669"/>
    <property type="project" value="TreeGrafter"/>
</dbReference>
<evidence type="ECO:0000313" key="3">
    <source>
        <dbReference type="Proteomes" id="UP000247702"/>
    </source>
</evidence>
<dbReference type="Proteomes" id="UP000615446">
    <property type="component" value="Unassembled WGS sequence"/>
</dbReference>
<organism evidence="1 3">
    <name type="scientific">Rhizophagus clarus</name>
    <dbReference type="NCBI Taxonomy" id="94130"/>
    <lineage>
        <taxon>Eukaryota</taxon>
        <taxon>Fungi</taxon>
        <taxon>Fungi incertae sedis</taxon>
        <taxon>Mucoromycota</taxon>
        <taxon>Glomeromycotina</taxon>
        <taxon>Glomeromycetes</taxon>
        <taxon>Glomerales</taxon>
        <taxon>Glomeraceae</taxon>
        <taxon>Rhizophagus</taxon>
    </lineage>
</organism>
<dbReference type="InterPro" id="IPR032675">
    <property type="entry name" value="LRR_dom_sf"/>
</dbReference>
<reference evidence="2" key="2">
    <citation type="submission" date="2019-10" db="EMBL/GenBank/DDBJ databases">
        <title>Conservation and host-specific expression of non-tandemly repeated heterogenous ribosome RNA gene in arbuscular mycorrhizal fungi.</title>
        <authorList>
            <person name="Maeda T."/>
            <person name="Kobayashi Y."/>
            <person name="Nakagawa T."/>
            <person name="Ezawa T."/>
            <person name="Yamaguchi K."/>
            <person name="Bino T."/>
            <person name="Nishimoto Y."/>
            <person name="Shigenobu S."/>
            <person name="Kawaguchi M."/>
        </authorList>
    </citation>
    <scope>NUCLEOTIDE SEQUENCE</scope>
    <source>
        <strain evidence="2">HR1</strain>
    </source>
</reference>
<keyword evidence="3" id="KW-1185">Reference proteome</keyword>
<dbReference type="GO" id="GO:0019005">
    <property type="term" value="C:SCF ubiquitin ligase complex"/>
    <property type="evidence" value="ECO:0007669"/>
    <property type="project" value="TreeGrafter"/>
</dbReference>
<gene>
    <name evidence="2" type="ORF">RCL2_000910200</name>
    <name evidence="1" type="ORF">RclHR1_03660018</name>
</gene>
<dbReference type="PANTHER" id="PTHR13318">
    <property type="entry name" value="PARTNER OF PAIRED, ISOFORM B-RELATED"/>
    <property type="match status" value="1"/>
</dbReference>
<reference evidence="1 3" key="1">
    <citation type="submission" date="2017-11" db="EMBL/GenBank/DDBJ databases">
        <title>The genome of Rhizophagus clarus HR1 reveals common genetic basis of auxotrophy among arbuscular mycorrhizal fungi.</title>
        <authorList>
            <person name="Kobayashi Y."/>
        </authorList>
    </citation>
    <scope>NUCLEOTIDE SEQUENCE [LARGE SCALE GENOMIC DNA]</scope>
    <source>
        <strain evidence="1 3">HR1</strain>
    </source>
</reference>
<dbReference type="OrthoDB" id="550575at2759"/>
<evidence type="ECO:0000313" key="2">
    <source>
        <dbReference type="EMBL" id="GES81861.1"/>
    </source>
</evidence>
<dbReference type="Proteomes" id="UP000247702">
    <property type="component" value="Unassembled WGS sequence"/>
</dbReference>